<dbReference type="Pfam" id="PF02803">
    <property type="entry name" value="Thiolase_C"/>
    <property type="match status" value="1"/>
</dbReference>
<keyword evidence="4 7" id="KW-0012">Acyltransferase</keyword>
<dbReference type="EMBL" id="JAWNGA010000001">
    <property type="protein sequence ID" value="MDY5132277.1"/>
    <property type="molecule type" value="Genomic_DNA"/>
</dbReference>
<evidence type="ECO:0000256" key="1">
    <source>
        <dbReference type="ARBA" id="ARBA00010982"/>
    </source>
</evidence>
<dbReference type="SUPFAM" id="SSF53901">
    <property type="entry name" value="Thiolase-like"/>
    <property type="match status" value="2"/>
</dbReference>
<proteinExistence type="inferred from homology"/>
<dbReference type="InterPro" id="IPR020617">
    <property type="entry name" value="Thiolase_C"/>
</dbReference>
<dbReference type="PANTHER" id="PTHR18919">
    <property type="entry name" value="ACETYL-COA C-ACYLTRANSFERASE"/>
    <property type="match status" value="1"/>
</dbReference>
<evidence type="ECO:0000256" key="7">
    <source>
        <dbReference type="RuleBase" id="RU003557"/>
    </source>
</evidence>
<dbReference type="PROSITE" id="PS00098">
    <property type="entry name" value="THIOLASE_1"/>
    <property type="match status" value="1"/>
</dbReference>
<evidence type="ECO:0000256" key="3">
    <source>
        <dbReference type="ARBA" id="ARBA00022679"/>
    </source>
</evidence>
<protein>
    <recommendedName>
        <fullName evidence="6">Probable acetyl-CoA acetyltransferase</fullName>
        <ecNumber evidence="2">2.3.1.9</ecNumber>
    </recommendedName>
    <alternativeName>
        <fullName evidence="5">Acetoacetyl-CoA thiolase</fullName>
    </alternativeName>
</protein>
<dbReference type="PROSITE" id="PS00737">
    <property type="entry name" value="THIOLASE_2"/>
    <property type="match status" value="1"/>
</dbReference>
<accession>A0ABU5G4I0</accession>
<dbReference type="CDD" id="cd00751">
    <property type="entry name" value="thiolase"/>
    <property type="match status" value="1"/>
</dbReference>
<dbReference type="Proteomes" id="UP001275049">
    <property type="component" value="Unassembled WGS sequence"/>
</dbReference>
<evidence type="ECO:0000259" key="9">
    <source>
        <dbReference type="Pfam" id="PF02803"/>
    </source>
</evidence>
<evidence type="ECO:0000256" key="5">
    <source>
        <dbReference type="ARBA" id="ARBA00030755"/>
    </source>
</evidence>
<dbReference type="NCBIfam" id="TIGR01930">
    <property type="entry name" value="AcCoA-C-Actrans"/>
    <property type="match status" value="1"/>
</dbReference>
<evidence type="ECO:0000259" key="8">
    <source>
        <dbReference type="Pfam" id="PF00108"/>
    </source>
</evidence>
<dbReference type="InterPro" id="IPR002155">
    <property type="entry name" value="Thiolase"/>
</dbReference>
<organism evidence="10 11">
    <name type="scientific">Actinotignum urinale</name>
    <dbReference type="NCBI Taxonomy" id="190146"/>
    <lineage>
        <taxon>Bacteria</taxon>
        <taxon>Bacillati</taxon>
        <taxon>Actinomycetota</taxon>
        <taxon>Actinomycetes</taxon>
        <taxon>Actinomycetales</taxon>
        <taxon>Actinomycetaceae</taxon>
        <taxon>Actinotignum</taxon>
    </lineage>
</organism>
<dbReference type="Gene3D" id="3.40.47.10">
    <property type="match status" value="2"/>
</dbReference>
<dbReference type="InterPro" id="IPR020613">
    <property type="entry name" value="Thiolase_CS"/>
</dbReference>
<evidence type="ECO:0000313" key="10">
    <source>
        <dbReference type="EMBL" id="MDY5132277.1"/>
    </source>
</evidence>
<dbReference type="InterPro" id="IPR020616">
    <property type="entry name" value="Thiolase_N"/>
</dbReference>
<keyword evidence="11" id="KW-1185">Reference proteome</keyword>
<dbReference type="InterPro" id="IPR016039">
    <property type="entry name" value="Thiolase-like"/>
</dbReference>
<reference evidence="10 11" key="1">
    <citation type="submission" date="2023-10" db="EMBL/GenBank/DDBJ databases">
        <title>Whole Genome based description of the genera Actinobaculum and Actinotignum reveals a complex phylogenetic relationship within the species included in the genus Actinotignum.</title>
        <authorList>
            <person name="Jensen C.S."/>
            <person name="Dargis R."/>
            <person name="Kemp M."/>
            <person name="Christensen J.J."/>
        </authorList>
    </citation>
    <scope>NUCLEOTIDE SEQUENCE [LARGE SCALE GENOMIC DNA]</scope>
    <source>
        <strain evidence="10 11">SLA_B974</strain>
    </source>
</reference>
<evidence type="ECO:0000256" key="6">
    <source>
        <dbReference type="ARBA" id="ARBA00040529"/>
    </source>
</evidence>
<dbReference type="InterPro" id="IPR020615">
    <property type="entry name" value="Thiolase_acyl_enz_int_AS"/>
</dbReference>
<evidence type="ECO:0000256" key="2">
    <source>
        <dbReference type="ARBA" id="ARBA00012705"/>
    </source>
</evidence>
<dbReference type="RefSeq" id="WP_320754824.1">
    <property type="nucleotide sequence ID" value="NZ_CP171105.1"/>
</dbReference>
<evidence type="ECO:0000313" key="11">
    <source>
        <dbReference type="Proteomes" id="UP001275049"/>
    </source>
</evidence>
<dbReference type="EC" id="2.3.1.9" evidence="2"/>
<dbReference type="PIRSF" id="PIRSF000429">
    <property type="entry name" value="Ac-CoA_Ac_transf"/>
    <property type="match status" value="1"/>
</dbReference>
<evidence type="ECO:0000256" key="4">
    <source>
        <dbReference type="ARBA" id="ARBA00023315"/>
    </source>
</evidence>
<keyword evidence="3 7" id="KW-0808">Transferase</keyword>
<dbReference type="Pfam" id="PF00108">
    <property type="entry name" value="Thiolase_N"/>
    <property type="match status" value="1"/>
</dbReference>
<gene>
    <name evidence="10" type="ORF">R6G86_00780</name>
</gene>
<dbReference type="PANTHER" id="PTHR18919:SF107">
    <property type="entry name" value="ACETYL-COA ACETYLTRANSFERASE, CYTOSOLIC"/>
    <property type="match status" value="1"/>
</dbReference>
<comment type="caution">
    <text evidence="10">The sequence shown here is derived from an EMBL/GenBank/DDBJ whole genome shotgun (WGS) entry which is preliminary data.</text>
</comment>
<sequence>MLKGSSIVVVHGARIPTGSFGGYYTHIPNHELGAVAAREAALRAGIEMTDVDEFIVGCVGQTAGDAYISRRIALGAGGRISSTAMNVNRVCGSGLQAIITGAQQLSCGQHRVVMVGGSENMSRQPYMDFGRRFGARMGGGELVDGTLSMISDPFNGEPMGITAERVAEKFGVSRNDQDVFAAESQHRAQAAIGRGDFDKERVAFTLPSRKWMQERTIIDDEYPRSNVTVEKLAALRPAFQEDGTVTAGNSSGINDGAAMLVLMRREDAEVAGLTPLAELVGSATVGVEPELMGYAPKFAIEKVLADSGLSLNDIGWIELNEAFAAQAVAVIRDAGLNPDIVNPFGGAIALGHPVGASGAIISLRAILNQRERGIEHSLITLCIGGGQGIAAIFRAL</sequence>
<comment type="similarity">
    <text evidence="1 7">Belongs to the thiolase-like superfamily. Thiolase family.</text>
</comment>
<name>A0ABU5G4I0_9ACTO</name>
<feature type="domain" description="Thiolase N-terminal" evidence="8">
    <location>
        <begin position="7"/>
        <end position="265"/>
    </location>
</feature>
<feature type="domain" description="Thiolase C-terminal" evidence="9">
    <location>
        <begin position="273"/>
        <end position="394"/>
    </location>
</feature>
<dbReference type="GO" id="GO:0016746">
    <property type="term" value="F:acyltransferase activity"/>
    <property type="evidence" value="ECO:0007669"/>
    <property type="project" value="UniProtKB-KW"/>
</dbReference>